<accession>A0A3D1JE23</accession>
<sequence>MKRSRLMIPLVVLLMAALACNFPAQATPTPGVLPLELTVTALFRTAAALPPTQTPPPLVSTATQPPPTQPAPTQPPPTQPLPTATQPPAPTATQVPVRPGARVEATFMSTPPVIDGDWSEWKKVAREYPATHVVFGKANWKNEDDLAGSYYVGWDLSYLYLAAKVRDDQYVQVAQGQDLYKGDSLELLIDLDLLGDFYSAQLNGDDYQIGISPGRPTIGDNNPEAYLWYPSGKAGKLNQVAIAARYEGAIYRVEAAIPWSVFGVIPYKGMRMGFAFSVSDDDRPGNAVQESMVSSAAGRTLTDPTSWGEVTLK</sequence>
<protein>
    <recommendedName>
        <fullName evidence="3">Carbohydrate-binding domain-containing protein</fullName>
    </recommendedName>
</protein>
<feature type="domain" description="Carbohydrate-binding" evidence="3">
    <location>
        <begin position="115"/>
        <end position="313"/>
    </location>
</feature>
<feature type="region of interest" description="Disordered" evidence="1">
    <location>
        <begin position="49"/>
        <end position="95"/>
    </location>
</feature>
<dbReference type="Gene3D" id="2.60.40.1190">
    <property type="match status" value="1"/>
</dbReference>
<gene>
    <name evidence="4" type="ORF">DEQ80_03125</name>
</gene>
<evidence type="ECO:0000256" key="1">
    <source>
        <dbReference type="SAM" id="MobiDB-lite"/>
    </source>
</evidence>
<dbReference type="SUPFAM" id="SSF49344">
    <property type="entry name" value="CBD9-like"/>
    <property type="match status" value="1"/>
</dbReference>
<dbReference type="GO" id="GO:0004553">
    <property type="term" value="F:hydrolase activity, hydrolyzing O-glycosyl compounds"/>
    <property type="evidence" value="ECO:0007669"/>
    <property type="project" value="InterPro"/>
</dbReference>
<evidence type="ECO:0000256" key="2">
    <source>
        <dbReference type="SAM" id="SignalP"/>
    </source>
</evidence>
<dbReference type="EMBL" id="DPBP01000014">
    <property type="protein sequence ID" value="HCE16829.1"/>
    <property type="molecule type" value="Genomic_DNA"/>
</dbReference>
<organism evidence="4 5">
    <name type="scientific">Anaerolinea thermolimosa</name>
    <dbReference type="NCBI Taxonomy" id="229919"/>
    <lineage>
        <taxon>Bacteria</taxon>
        <taxon>Bacillati</taxon>
        <taxon>Chloroflexota</taxon>
        <taxon>Anaerolineae</taxon>
        <taxon>Anaerolineales</taxon>
        <taxon>Anaerolineaceae</taxon>
        <taxon>Anaerolinea</taxon>
    </lineage>
</organism>
<feature type="chain" id="PRO_5017591418" description="Carbohydrate-binding domain-containing protein" evidence="2">
    <location>
        <begin position="27"/>
        <end position="313"/>
    </location>
</feature>
<dbReference type="InterPro" id="IPR010502">
    <property type="entry name" value="Carb-bd_dom_fam9"/>
</dbReference>
<feature type="signal peptide" evidence="2">
    <location>
        <begin position="1"/>
        <end position="26"/>
    </location>
</feature>
<dbReference type="PROSITE" id="PS51257">
    <property type="entry name" value="PROKAR_LIPOPROTEIN"/>
    <property type="match status" value="1"/>
</dbReference>
<evidence type="ECO:0000313" key="5">
    <source>
        <dbReference type="Proteomes" id="UP000264141"/>
    </source>
</evidence>
<name>A0A3D1JE23_9CHLR</name>
<dbReference type="GO" id="GO:0030246">
    <property type="term" value="F:carbohydrate binding"/>
    <property type="evidence" value="ECO:0007669"/>
    <property type="project" value="InterPro"/>
</dbReference>
<reference evidence="4 5" key="1">
    <citation type="journal article" date="2018" name="Nat. Biotechnol.">
        <title>A standardized bacterial taxonomy based on genome phylogeny substantially revises the tree of life.</title>
        <authorList>
            <person name="Parks D.H."/>
            <person name="Chuvochina M."/>
            <person name="Waite D.W."/>
            <person name="Rinke C."/>
            <person name="Skarshewski A."/>
            <person name="Chaumeil P.A."/>
            <person name="Hugenholtz P."/>
        </authorList>
    </citation>
    <scope>NUCLEOTIDE SEQUENCE [LARGE SCALE GENOMIC DNA]</scope>
    <source>
        <strain evidence="4">UBA8781</strain>
    </source>
</reference>
<dbReference type="AlphaFoldDB" id="A0A3D1JE23"/>
<dbReference type="GO" id="GO:0016052">
    <property type="term" value="P:carbohydrate catabolic process"/>
    <property type="evidence" value="ECO:0007669"/>
    <property type="project" value="InterPro"/>
</dbReference>
<comment type="caution">
    <text evidence="4">The sequence shown here is derived from an EMBL/GenBank/DDBJ whole genome shotgun (WGS) entry which is preliminary data.</text>
</comment>
<dbReference type="STRING" id="229919.GCA_001050195_03160"/>
<evidence type="ECO:0000313" key="4">
    <source>
        <dbReference type="EMBL" id="HCE16829.1"/>
    </source>
</evidence>
<dbReference type="Proteomes" id="UP000264141">
    <property type="component" value="Unassembled WGS sequence"/>
</dbReference>
<feature type="compositionally biased region" description="Pro residues" evidence="1">
    <location>
        <begin position="52"/>
        <end position="90"/>
    </location>
</feature>
<evidence type="ECO:0000259" key="3">
    <source>
        <dbReference type="Pfam" id="PF06452"/>
    </source>
</evidence>
<dbReference type="Pfam" id="PF06452">
    <property type="entry name" value="CBM9_1"/>
    <property type="match status" value="1"/>
</dbReference>
<keyword evidence="2" id="KW-0732">Signal</keyword>
<proteinExistence type="predicted"/>
<feature type="region of interest" description="Disordered" evidence="1">
    <location>
        <begin position="292"/>
        <end position="313"/>
    </location>
</feature>